<name>A0A0G9H378_9GAMM</name>
<evidence type="ECO:0000256" key="8">
    <source>
        <dbReference type="HAMAP-Rule" id="MF_00997"/>
    </source>
</evidence>
<feature type="domain" description="Peptidase M48" evidence="9">
    <location>
        <begin position="72"/>
        <end position="264"/>
    </location>
</feature>
<keyword evidence="4 8" id="KW-0574">Periplasm</keyword>
<evidence type="ECO:0000313" key="11">
    <source>
        <dbReference type="Proteomes" id="UP000035481"/>
    </source>
</evidence>
<dbReference type="GO" id="GO:0051603">
    <property type="term" value="P:proteolysis involved in protein catabolic process"/>
    <property type="evidence" value="ECO:0007669"/>
    <property type="project" value="TreeGrafter"/>
</dbReference>
<dbReference type="EMBL" id="JPLA01000026">
    <property type="protein sequence ID" value="KLD63634.1"/>
    <property type="molecule type" value="Genomic_DNA"/>
</dbReference>
<keyword evidence="1 8" id="KW-0645">Protease</keyword>
<evidence type="ECO:0000256" key="2">
    <source>
        <dbReference type="ARBA" id="ARBA00022723"/>
    </source>
</evidence>
<dbReference type="Gene3D" id="1.25.40.10">
    <property type="entry name" value="Tetratricopeptide repeat domain"/>
    <property type="match status" value="1"/>
</dbReference>
<dbReference type="InterPro" id="IPR001915">
    <property type="entry name" value="Peptidase_M48"/>
</dbReference>
<dbReference type="RefSeq" id="WP_046971851.1">
    <property type="nucleotide sequence ID" value="NZ_JPLA01000026.1"/>
</dbReference>
<feature type="binding site" evidence="8">
    <location>
        <position position="201"/>
    </location>
    <ligand>
        <name>Zn(2+)</name>
        <dbReference type="ChEBI" id="CHEBI:29105"/>
        <note>catalytic</note>
    </ligand>
</feature>
<dbReference type="PANTHER" id="PTHR22726">
    <property type="entry name" value="METALLOENDOPEPTIDASE OMA1"/>
    <property type="match status" value="1"/>
</dbReference>
<dbReference type="GO" id="GO:0004222">
    <property type="term" value="F:metalloendopeptidase activity"/>
    <property type="evidence" value="ECO:0007669"/>
    <property type="project" value="InterPro"/>
</dbReference>
<protein>
    <recommendedName>
        <fullName evidence="8">Putative beta-barrel assembly-enhancing protease</fullName>
        <ecNumber evidence="8">3.4.-.-</ecNumber>
    </recommendedName>
</protein>
<proteinExistence type="inferred from homology"/>
<keyword evidence="2 8" id="KW-0479">Metal-binding</keyword>
<dbReference type="STRING" id="1440762.Y882_10645"/>
<dbReference type="SUPFAM" id="SSF48452">
    <property type="entry name" value="TPR-like"/>
    <property type="match status" value="1"/>
</dbReference>
<gene>
    <name evidence="10" type="ORF">Y882_10645</name>
</gene>
<dbReference type="GO" id="GO:0016020">
    <property type="term" value="C:membrane"/>
    <property type="evidence" value="ECO:0007669"/>
    <property type="project" value="InterPro"/>
</dbReference>
<sequence length="560" mass="60756" precursor="true">MSRFTPTRLLTALLCAGLTLSAAAQDKDVRLPDLGSSANALISPQEAQDYGAAMLRQMRALNMVLDDPMLDDYINDLGYRLVSGSEKPKEHFQFFIASDNVINAFAAPGGYIAVNSGLIIITNSESELAGVIAHEIGHITQNHLQRAFEASKKDTPLMALILLGAIAAGAGAGAGDAAGAIMMGGQGLLMQRQINFTRKDEIEADRAGIQTLANVGYDPNAMASFFGRMEDTLRVGSGGDIGDVPALLQDHPVSMDRISDAKARAGALIAQQKQRPNGSTLDKAQWEKSTAPISFVKDPTKIAARDNKGGLDVYLLMRERVRVLSGDAGQLATYYATNLQNEHGFDTPSNRYGYALALIRSNRGAKAVDELQPVLSAHPDSQVVRLAMADAKLQAGRRAEALSLYAELNQQSPRNRAIAMAYAKALTEGGSQDEAKQAASMVLPMLDNNDEPELYRTYARASEKAGDSVRSGEAYADASYLSGRPFDAMEQLKNLLKRPDLDYYARARIQARINDLTPLVMELRKRRVQTDDNPDGRSQQLQNNENCRGRLCFSATNSVR</sequence>
<evidence type="ECO:0000256" key="6">
    <source>
        <dbReference type="ARBA" id="ARBA00022833"/>
    </source>
</evidence>
<dbReference type="AlphaFoldDB" id="A0A0G9H378"/>
<dbReference type="GO" id="GO:0008270">
    <property type="term" value="F:zinc ion binding"/>
    <property type="evidence" value="ECO:0007669"/>
    <property type="project" value="UniProtKB-UniRule"/>
</dbReference>
<evidence type="ECO:0000256" key="7">
    <source>
        <dbReference type="ARBA" id="ARBA00023049"/>
    </source>
</evidence>
<evidence type="ECO:0000256" key="5">
    <source>
        <dbReference type="ARBA" id="ARBA00022801"/>
    </source>
</evidence>
<dbReference type="Pfam" id="PF14559">
    <property type="entry name" value="TPR_19"/>
    <property type="match status" value="1"/>
</dbReference>
<dbReference type="PATRIC" id="fig|1440762.4.peg.1625"/>
<evidence type="ECO:0000256" key="4">
    <source>
        <dbReference type="ARBA" id="ARBA00022764"/>
    </source>
</evidence>
<feature type="binding site" evidence="8">
    <location>
        <position position="134"/>
    </location>
    <ligand>
        <name>Zn(2+)</name>
        <dbReference type="ChEBI" id="CHEBI:29105"/>
        <note>catalytic</note>
    </ligand>
</feature>
<dbReference type="OrthoDB" id="9810445at2"/>
<feature type="active site" evidence="8">
    <location>
        <position position="135"/>
    </location>
</feature>
<dbReference type="Pfam" id="PF01435">
    <property type="entry name" value="Peptidase_M48"/>
    <property type="match status" value="1"/>
</dbReference>
<evidence type="ECO:0000313" key="10">
    <source>
        <dbReference type="EMBL" id="KLD63634.1"/>
    </source>
</evidence>
<evidence type="ECO:0000256" key="1">
    <source>
        <dbReference type="ARBA" id="ARBA00022670"/>
    </source>
</evidence>
<comment type="cofactor">
    <cofactor evidence="8">
        <name>Zn(2+)</name>
        <dbReference type="ChEBI" id="CHEBI:29105"/>
    </cofactor>
    <text evidence="8">Binds 1 zinc ion per subunit.</text>
</comment>
<comment type="subcellular location">
    <subcellularLocation>
        <location evidence="8">Periplasm</location>
    </subcellularLocation>
</comment>
<dbReference type="HAMAP" id="MF_00997">
    <property type="entry name" value="Protease_BepA"/>
    <property type="match status" value="1"/>
</dbReference>
<dbReference type="EC" id="3.4.-.-" evidence="8"/>
<dbReference type="PANTHER" id="PTHR22726:SF1">
    <property type="entry name" value="METALLOENDOPEPTIDASE OMA1, MITOCHONDRIAL"/>
    <property type="match status" value="1"/>
</dbReference>
<comment type="similarity">
    <text evidence="8">Belongs to the peptidase M48 family. BepA subfamily.</text>
</comment>
<feature type="active site" description="Proton donor" evidence="8">
    <location>
        <position position="205"/>
    </location>
</feature>
<feature type="signal peptide" evidence="8">
    <location>
        <begin position="1"/>
        <end position="24"/>
    </location>
</feature>
<comment type="function">
    <text evidence="8">Functions as both a chaperone and a metalloprotease. Maintains the integrity of the outer membrane by promoting either the assembly or the elimination of outer membrane proteins, depending on their folding state.</text>
</comment>
<dbReference type="Proteomes" id="UP000035481">
    <property type="component" value="Unassembled WGS sequence"/>
</dbReference>
<dbReference type="InterPro" id="IPR030873">
    <property type="entry name" value="Protease_BepA"/>
</dbReference>
<organism evidence="10 11">
    <name type="scientific">Dyella japonica DSM 16301</name>
    <dbReference type="NCBI Taxonomy" id="1440762"/>
    <lineage>
        <taxon>Bacteria</taxon>
        <taxon>Pseudomonadati</taxon>
        <taxon>Pseudomonadota</taxon>
        <taxon>Gammaproteobacteria</taxon>
        <taxon>Lysobacterales</taxon>
        <taxon>Rhodanobacteraceae</taxon>
        <taxon>Dyella</taxon>
    </lineage>
</organism>
<evidence type="ECO:0000256" key="3">
    <source>
        <dbReference type="ARBA" id="ARBA00022729"/>
    </source>
</evidence>
<keyword evidence="3 8" id="KW-0732">Signal</keyword>
<dbReference type="Gene3D" id="3.30.2010.10">
    <property type="entry name" value="Metalloproteases ('zincins'), catalytic domain"/>
    <property type="match status" value="1"/>
</dbReference>
<keyword evidence="6 8" id="KW-0862">Zinc</keyword>
<dbReference type="InterPro" id="IPR011990">
    <property type="entry name" value="TPR-like_helical_dom_sf"/>
</dbReference>
<dbReference type="GO" id="GO:0042597">
    <property type="term" value="C:periplasmic space"/>
    <property type="evidence" value="ECO:0007669"/>
    <property type="project" value="UniProtKB-SubCell"/>
</dbReference>
<keyword evidence="7 8" id="KW-0482">Metalloprotease</keyword>
<accession>A0A0G9H378</accession>
<comment type="caution">
    <text evidence="10">The sequence shown here is derived from an EMBL/GenBank/DDBJ whole genome shotgun (WGS) entry which is preliminary data.</text>
</comment>
<feature type="binding site" evidence="8">
    <location>
        <position position="138"/>
    </location>
    <ligand>
        <name>Zn(2+)</name>
        <dbReference type="ChEBI" id="CHEBI:29105"/>
        <note>catalytic</note>
    </ligand>
</feature>
<keyword evidence="5 8" id="KW-0378">Hydrolase</keyword>
<dbReference type="InterPro" id="IPR051156">
    <property type="entry name" value="Mito/Outer_Membr_Metalloprot"/>
</dbReference>
<feature type="chain" id="PRO_5008988450" description="Putative beta-barrel assembly-enhancing protease" evidence="8">
    <location>
        <begin position="25"/>
        <end position="560"/>
    </location>
</feature>
<reference evidence="10 11" key="1">
    <citation type="journal article" date="2015" name="Antonie Van Leeuwenhoek">
        <title>A phylogenomic and molecular marker based taxonomic framework for the order Xanthomonadales: proposal to transfer the families Algiphilaceae and Solimonadaceae to the order Nevskiales ord. nov. and to create a new family within the order Xanthomonadales, the family Rhodanobacteraceae fam. nov., containing the genus Rhodanobacter and its closest relatives.</title>
        <authorList>
            <person name="Naushad S."/>
            <person name="Adeolu M."/>
            <person name="Wong S."/>
            <person name="Sohail M."/>
            <person name="Schellhorn H.E."/>
            <person name="Gupta R.S."/>
        </authorList>
    </citation>
    <scope>NUCLEOTIDE SEQUENCE [LARGE SCALE GENOMIC DNA]</scope>
    <source>
        <strain evidence="10 11">DSM 16301</strain>
    </source>
</reference>
<evidence type="ECO:0000259" key="9">
    <source>
        <dbReference type="Pfam" id="PF01435"/>
    </source>
</evidence>